<keyword evidence="1" id="KW-0175">Coiled coil</keyword>
<evidence type="ECO:0000313" key="2">
    <source>
        <dbReference type="EMBL" id="MBC5735126.1"/>
    </source>
</evidence>
<accession>A0A8J6MAM2</accession>
<proteinExistence type="predicted"/>
<dbReference type="AlphaFoldDB" id="A0A8J6MAM2"/>
<comment type="caution">
    <text evidence="2">The sequence shown here is derived from an EMBL/GenBank/DDBJ whole genome shotgun (WGS) entry which is preliminary data.</text>
</comment>
<gene>
    <name evidence="2" type="ORF">H8S57_15555</name>
</gene>
<sequence>MVFKRILDALERIERKQDRLNARVDALAERISAGPDEDDARALEDKRLQQGIHSILGYQPGRGRER</sequence>
<feature type="coiled-coil region" evidence="1">
    <location>
        <begin position="3"/>
        <end position="30"/>
    </location>
</feature>
<reference evidence="2" key="1">
    <citation type="submission" date="2020-08" db="EMBL/GenBank/DDBJ databases">
        <title>Genome public.</title>
        <authorList>
            <person name="Liu C."/>
            <person name="Sun Q."/>
        </authorList>
    </citation>
    <scope>NUCLEOTIDE SEQUENCE</scope>
    <source>
        <strain evidence="2">NSJ-51</strain>
    </source>
</reference>
<keyword evidence="3" id="KW-1185">Reference proteome</keyword>
<dbReference type="Proteomes" id="UP000661435">
    <property type="component" value="Unassembled WGS sequence"/>
</dbReference>
<dbReference type="EMBL" id="JACOPP010000038">
    <property type="protein sequence ID" value="MBC5735126.1"/>
    <property type="molecule type" value="Genomic_DNA"/>
</dbReference>
<dbReference type="RefSeq" id="WP_186908914.1">
    <property type="nucleotide sequence ID" value="NZ_JACOPP010000038.1"/>
</dbReference>
<name>A0A8J6MAM2_9FIRM</name>
<organism evidence="2 3">
    <name type="scientific">Lawsonibacter hominis</name>
    <dbReference type="NCBI Taxonomy" id="2763053"/>
    <lineage>
        <taxon>Bacteria</taxon>
        <taxon>Bacillati</taxon>
        <taxon>Bacillota</taxon>
        <taxon>Clostridia</taxon>
        <taxon>Eubacteriales</taxon>
        <taxon>Oscillospiraceae</taxon>
        <taxon>Lawsonibacter</taxon>
    </lineage>
</organism>
<evidence type="ECO:0000256" key="1">
    <source>
        <dbReference type="SAM" id="Coils"/>
    </source>
</evidence>
<protein>
    <submittedName>
        <fullName evidence="2">Uncharacterized protein</fullName>
    </submittedName>
</protein>
<evidence type="ECO:0000313" key="3">
    <source>
        <dbReference type="Proteomes" id="UP000661435"/>
    </source>
</evidence>